<proteinExistence type="predicted"/>
<accession>A0A6C0DTV5</accession>
<dbReference type="EMBL" id="MN739658">
    <property type="protein sequence ID" value="QHT18645.1"/>
    <property type="molecule type" value="Genomic_DNA"/>
</dbReference>
<reference evidence="1" key="1">
    <citation type="journal article" date="2020" name="Nature">
        <title>Giant virus diversity and host interactions through global metagenomics.</title>
        <authorList>
            <person name="Schulz F."/>
            <person name="Roux S."/>
            <person name="Paez-Espino D."/>
            <person name="Jungbluth S."/>
            <person name="Walsh D.A."/>
            <person name="Denef V.J."/>
            <person name="McMahon K.D."/>
            <person name="Konstantinidis K.T."/>
            <person name="Eloe-Fadrosh E.A."/>
            <person name="Kyrpides N.C."/>
            <person name="Woyke T."/>
        </authorList>
    </citation>
    <scope>NUCLEOTIDE SEQUENCE</scope>
    <source>
        <strain evidence="1">GVMAG-M-3300023174-47</strain>
    </source>
</reference>
<evidence type="ECO:0000313" key="1">
    <source>
        <dbReference type="EMBL" id="QHT18645.1"/>
    </source>
</evidence>
<sequence>MDVCTFHTRTYGKHNQTLYVFEPTWDSFRPIKKVGWDGKKFSTDDSLKSNLFSPFYGFESLEQKVFCRELAETTELQGREITDPTEFWKWAGLTDASWFRDRPCVFLTECSPKNWHEYLKYTGSRGKTLRRRIPSGRVTRRLIRK</sequence>
<dbReference type="AlphaFoldDB" id="A0A6C0DTV5"/>
<name>A0A6C0DTV5_9ZZZZ</name>
<organism evidence="1">
    <name type="scientific">viral metagenome</name>
    <dbReference type="NCBI Taxonomy" id="1070528"/>
    <lineage>
        <taxon>unclassified sequences</taxon>
        <taxon>metagenomes</taxon>
        <taxon>organismal metagenomes</taxon>
    </lineage>
</organism>
<protein>
    <submittedName>
        <fullName evidence="1">Uncharacterized protein</fullName>
    </submittedName>
</protein>